<keyword evidence="2" id="KW-1185">Reference proteome</keyword>
<feature type="domain" description="C2H2-type" evidence="1">
    <location>
        <begin position="39"/>
        <end position="62"/>
    </location>
</feature>
<protein>
    <submittedName>
        <fullName evidence="3">GDNF-inducible zinc finger protein 1-like</fullName>
    </submittedName>
</protein>
<dbReference type="KEGG" id="tpal:117651889"/>
<proteinExistence type="predicted"/>
<dbReference type="InParanoid" id="A0A6P9A7J7"/>
<feature type="domain" description="C2H2-type" evidence="1">
    <location>
        <begin position="196"/>
        <end position="217"/>
    </location>
</feature>
<dbReference type="AlphaFoldDB" id="A0A6P9A7J7"/>
<evidence type="ECO:0000313" key="2">
    <source>
        <dbReference type="Proteomes" id="UP000515158"/>
    </source>
</evidence>
<evidence type="ECO:0000313" key="3">
    <source>
        <dbReference type="RefSeq" id="XP_034252321.1"/>
    </source>
</evidence>
<dbReference type="Proteomes" id="UP000515158">
    <property type="component" value="Unplaced"/>
</dbReference>
<dbReference type="RefSeq" id="XP_034252321.1">
    <property type="nucleotide sequence ID" value="XM_034396430.1"/>
</dbReference>
<gene>
    <name evidence="3" type="primary">LOC117651889</name>
</gene>
<organism evidence="3">
    <name type="scientific">Thrips palmi</name>
    <name type="common">Melon thrips</name>
    <dbReference type="NCBI Taxonomy" id="161013"/>
    <lineage>
        <taxon>Eukaryota</taxon>
        <taxon>Metazoa</taxon>
        <taxon>Ecdysozoa</taxon>
        <taxon>Arthropoda</taxon>
        <taxon>Hexapoda</taxon>
        <taxon>Insecta</taxon>
        <taxon>Pterygota</taxon>
        <taxon>Neoptera</taxon>
        <taxon>Paraneoptera</taxon>
        <taxon>Thysanoptera</taxon>
        <taxon>Terebrantia</taxon>
        <taxon>Thripoidea</taxon>
        <taxon>Thripidae</taxon>
        <taxon>Thrips</taxon>
    </lineage>
</organism>
<dbReference type="InterPro" id="IPR013087">
    <property type="entry name" value="Znf_C2H2_type"/>
</dbReference>
<accession>A0A6P9A7J7</accession>
<dbReference type="Gene3D" id="3.30.160.60">
    <property type="entry name" value="Classic Zinc Finger"/>
    <property type="match status" value="1"/>
</dbReference>
<evidence type="ECO:0000259" key="1">
    <source>
        <dbReference type="PROSITE" id="PS00028"/>
    </source>
</evidence>
<sequence>MIPQCSAGFSSWERYADHYNSTHQSASGSPDSRPVIGWCTYPHCGRPFCSWEEHVLHQRMCHANRAQVDAMCSLCLQMEPVGGLPGHLQLHRKGDVACPLCSARFVDGDVSSHMTQFHHVRPDGSVPAVLGWCTKSGCGSSFCSWEDYVQHNIHQHSMVSDPALVCHLCLRQHGNLAEAKEHIKEHSNASTEPFKCEMCPARFFNFRHRSSHMRRFHRHNC</sequence>
<dbReference type="SMART" id="SM00355">
    <property type="entry name" value="ZnF_C2H2"/>
    <property type="match status" value="6"/>
</dbReference>
<dbReference type="GeneID" id="117651889"/>
<name>A0A6P9A7J7_THRPL</name>
<dbReference type="PROSITE" id="PS00028">
    <property type="entry name" value="ZINC_FINGER_C2H2_1"/>
    <property type="match status" value="2"/>
</dbReference>
<reference evidence="3" key="1">
    <citation type="submission" date="2025-08" db="UniProtKB">
        <authorList>
            <consortium name="RefSeq"/>
        </authorList>
    </citation>
    <scope>IDENTIFICATION</scope>
    <source>
        <tissue evidence="3">Total insect</tissue>
    </source>
</reference>